<dbReference type="Pfam" id="PF09687">
    <property type="entry name" value="PRESAN"/>
    <property type="match status" value="1"/>
</dbReference>
<evidence type="ECO:0000313" key="4">
    <source>
        <dbReference type="EMBL" id="KMZ82114.1"/>
    </source>
</evidence>
<feature type="compositionally biased region" description="Polar residues" evidence="1">
    <location>
        <begin position="189"/>
        <end position="198"/>
    </location>
</feature>
<feature type="region of interest" description="Disordered" evidence="1">
    <location>
        <begin position="130"/>
        <end position="207"/>
    </location>
</feature>
<feature type="domain" description="Plasmodium RESA N-terminal" evidence="3">
    <location>
        <begin position="214"/>
        <end position="332"/>
    </location>
</feature>
<feature type="signal peptide" evidence="2">
    <location>
        <begin position="1"/>
        <end position="21"/>
    </location>
</feature>
<reference evidence="4 5" key="1">
    <citation type="submission" date="2011-08" db="EMBL/GenBank/DDBJ databases">
        <title>The Genome Sequence of Plasmodium vivax India VII.</title>
        <authorList>
            <consortium name="The Broad Institute Genome Sequencing Platform"/>
            <consortium name="The Broad Institute Genome Sequencing Center for Infectious Disease"/>
            <person name="Neafsey D."/>
            <person name="Carlton J."/>
            <person name="Barnwell J."/>
            <person name="Collins W."/>
            <person name="Escalante A."/>
            <person name="Mullikin J."/>
            <person name="Saul A."/>
            <person name="Guigo R."/>
            <person name="Camara F."/>
            <person name="Young S.K."/>
            <person name="Zeng Q."/>
            <person name="Gargeya S."/>
            <person name="Fitzgerald M."/>
            <person name="Haas B."/>
            <person name="Abouelleil A."/>
            <person name="Alvarado L."/>
            <person name="Arachchi H.M."/>
            <person name="Berlin A."/>
            <person name="Brown A."/>
            <person name="Chapman S.B."/>
            <person name="Chen Z."/>
            <person name="Dunbar C."/>
            <person name="Freedman E."/>
            <person name="Gearin G."/>
            <person name="Gellesch M."/>
            <person name="Goldberg J."/>
            <person name="Griggs A."/>
            <person name="Gujja S."/>
            <person name="Heiman D."/>
            <person name="Howarth C."/>
            <person name="Larson L."/>
            <person name="Lui A."/>
            <person name="MacDonald P.J.P."/>
            <person name="Montmayeur A."/>
            <person name="Murphy C."/>
            <person name="Neiman D."/>
            <person name="Pearson M."/>
            <person name="Priest M."/>
            <person name="Roberts A."/>
            <person name="Saif S."/>
            <person name="Shea T."/>
            <person name="Shenoy N."/>
            <person name="Sisk P."/>
            <person name="Stolte C."/>
            <person name="Sykes S."/>
            <person name="Wortman J."/>
            <person name="Nusbaum C."/>
            <person name="Birren B."/>
        </authorList>
    </citation>
    <scope>NUCLEOTIDE SEQUENCE [LARGE SCALE GENOMIC DNA]</scope>
    <source>
        <strain evidence="4 5">India VII</strain>
    </source>
</reference>
<evidence type="ECO:0000313" key="5">
    <source>
        <dbReference type="Proteomes" id="UP000053562"/>
    </source>
</evidence>
<name>A0A0J9SGL6_PLAVI</name>
<dbReference type="Gene3D" id="6.10.280.180">
    <property type="entry name" value="Plasmodium RESA, N-terminal helical domain"/>
    <property type="match status" value="1"/>
</dbReference>
<protein>
    <submittedName>
        <fullName evidence="4">Phist protein (Pf-fam-b)</fullName>
    </submittedName>
</protein>
<dbReference type="OrthoDB" id="382966at2759"/>
<evidence type="ECO:0000256" key="2">
    <source>
        <dbReference type="SAM" id="SignalP"/>
    </source>
</evidence>
<organism evidence="4 5">
    <name type="scientific">Plasmodium vivax India VII</name>
    <dbReference type="NCBI Taxonomy" id="1077284"/>
    <lineage>
        <taxon>Eukaryota</taxon>
        <taxon>Sar</taxon>
        <taxon>Alveolata</taxon>
        <taxon>Apicomplexa</taxon>
        <taxon>Aconoidasida</taxon>
        <taxon>Haemosporida</taxon>
        <taxon>Plasmodiidae</taxon>
        <taxon>Plasmodium</taxon>
        <taxon>Plasmodium (Plasmodium)</taxon>
    </lineage>
</organism>
<gene>
    <name evidence="4" type="ORF">PVIIG_05002</name>
</gene>
<dbReference type="AlphaFoldDB" id="A0A0J9SGL6"/>
<dbReference type="EMBL" id="KQ234209">
    <property type="protein sequence ID" value="KMZ82114.1"/>
    <property type="molecule type" value="Genomic_DNA"/>
</dbReference>
<keyword evidence="2" id="KW-0732">Signal</keyword>
<evidence type="ECO:0000256" key="1">
    <source>
        <dbReference type="SAM" id="MobiDB-lite"/>
    </source>
</evidence>
<evidence type="ECO:0000259" key="3">
    <source>
        <dbReference type="Pfam" id="PF09687"/>
    </source>
</evidence>
<accession>A0A0J9SGL6</accession>
<sequence>MAFPAFKSVLSVALLYVLYQGNNEYDVHTISEWKNSKRSRNLAEFFPQKTGISGENYGNNEHAQYGNAGLQITNYNKSRVSNVMDLFQDVDITGSSWDNYCSQNEKFDSQYWENHEDPFEQASTSVPEAYEIPEEDSSIKTAPTSIKKNKKKSKGTSKTRNSQKKKNPVEGRNTTHKTENQKYKVQIIDSRSTNSTKTNEGRDTSKDLAKFEKQLSQKQLKHIIKNLNEIMTTGEIISIYNQVTAMEKQKFYEVLKNLAIFWEDLTKEHCIPHDFVARKWTNIYRDLTYDLIALEEELHVFALDLINDNTYTNFIFVDVIDKIQFHWEEFIFKKDNDTKEYFRKKIKEYYKKTHNISWF</sequence>
<proteinExistence type="predicted"/>
<dbReference type="NCBIfam" id="TIGR01639">
    <property type="entry name" value="P_fal_TIGR01639"/>
    <property type="match status" value="1"/>
</dbReference>
<dbReference type="InterPro" id="IPR044885">
    <property type="entry name" value="PRESA_N_sf"/>
</dbReference>
<dbReference type="Proteomes" id="UP000053562">
    <property type="component" value="Unassembled WGS sequence"/>
</dbReference>
<feature type="chain" id="PRO_5005322358" evidence="2">
    <location>
        <begin position="22"/>
        <end position="359"/>
    </location>
</feature>
<dbReference type="InterPro" id="IPR019111">
    <property type="entry name" value="PRESA_N"/>
</dbReference>
<feature type="compositionally biased region" description="Basic residues" evidence="1">
    <location>
        <begin position="147"/>
        <end position="166"/>
    </location>
</feature>
<dbReference type="InterPro" id="IPR006526">
    <property type="entry name" value="Export_prot_PHISTa/b/c"/>
</dbReference>